<dbReference type="NCBIfam" id="NF009583">
    <property type="entry name" value="PRK13024.1-3"/>
    <property type="match status" value="1"/>
</dbReference>
<evidence type="ECO:0000256" key="9">
    <source>
        <dbReference type="ARBA" id="ARBA00023136"/>
    </source>
</evidence>
<dbReference type="EMBL" id="PFGP01000047">
    <property type="protein sequence ID" value="PIW66639.1"/>
    <property type="molecule type" value="Genomic_DNA"/>
</dbReference>
<dbReference type="NCBIfam" id="TIGR00916">
    <property type="entry name" value="2A0604s01"/>
    <property type="match status" value="2"/>
</dbReference>
<dbReference type="GO" id="GO:0043952">
    <property type="term" value="P:protein transport by the Sec complex"/>
    <property type="evidence" value="ECO:0007669"/>
    <property type="project" value="UniProtKB-UniRule"/>
</dbReference>
<evidence type="ECO:0000259" key="14">
    <source>
        <dbReference type="Pfam" id="PF22599"/>
    </source>
</evidence>
<evidence type="ECO:0000313" key="16">
    <source>
        <dbReference type="Proteomes" id="UP000231267"/>
    </source>
</evidence>
<dbReference type="NCBIfam" id="TIGR01129">
    <property type="entry name" value="secD"/>
    <property type="match status" value="1"/>
</dbReference>
<dbReference type="SUPFAM" id="SSF82866">
    <property type="entry name" value="Multidrug efflux transporter AcrB transmembrane domain"/>
    <property type="match status" value="2"/>
</dbReference>
<keyword evidence="5 10" id="KW-0812">Transmembrane</keyword>
<dbReference type="PRINTS" id="PR01755">
    <property type="entry name" value="SECFTRNLCASE"/>
</dbReference>
<proteinExistence type="inferred from homology"/>
<dbReference type="AlphaFoldDB" id="A0A2J0LHG0"/>
<evidence type="ECO:0000256" key="8">
    <source>
        <dbReference type="ARBA" id="ARBA00023010"/>
    </source>
</evidence>
<organism evidence="15 16">
    <name type="scientific">Candidatus Taenaricola geysiri</name>
    <dbReference type="NCBI Taxonomy" id="1974752"/>
    <lineage>
        <taxon>Bacteria</taxon>
        <taxon>Pseudomonadati</taxon>
        <taxon>Candidatus Omnitrophota</taxon>
        <taxon>Candidatus Taenaricola</taxon>
    </lineage>
</organism>
<feature type="transmembrane region" description="Helical" evidence="10">
    <location>
        <begin position="361"/>
        <end position="387"/>
    </location>
</feature>
<evidence type="ECO:0000256" key="2">
    <source>
        <dbReference type="ARBA" id="ARBA00022448"/>
    </source>
</evidence>
<gene>
    <name evidence="10" type="primary">secD</name>
    <name evidence="11" type="synonym">secF</name>
    <name evidence="15" type="ORF">COW11_02285</name>
</gene>
<dbReference type="PANTHER" id="PTHR30081:SF1">
    <property type="entry name" value="PROTEIN TRANSLOCASE SUBUNIT SECD"/>
    <property type="match status" value="1"/>
</dbReference>
<feature type="transmembrane region" description="Helical" evidence="10">
    <location>
        <begin position="270"/>
        <end position="291"/>
    </location>
</feature>
<dbReference type="HAMAP" id="MF_01463_B">
    <property type="entry name" value="SecD_B"/>
    <property type="match status" value="1"/>
</dbReference>
<keyword evidence="8 10" id="KW-0811">Translocation</keyword>
<feature type="transmembrane region" description="Helical" evidence="10">
    <location>
        <begin position="393"/>
        <end position="421"/>
    </location>
</feature>
<evidence type="ECO:0000256" key="10">
    <source>
        <dbReference type="HAMAP-Rule" id="MF_01463"/>
    </source>
</evidence>
<evidence type="ECO:0000256" key="6">
    <source>
        <dbReference type="ARBA" id="ARBA00022927"/>
    </source>
</evidence>
<dbReference type="InterPro" id="IPR022645">
    <property type="entry name" value="SecD/SecF_bac"/>
</dbReference>
<dbReference type="FunFam" id="1.20.1640.10:FF:000004">
    <property type="entry name" value="Protein translocase subunit SecD"/>
    <property type="match status" value="1"/>
</dbReference>
<dbReference type="InterPro" id="IPR022646">
    <property type="entry name" value="SecD/SecF_CS"/>
</dbReference>
<dbReference type="InterPro" id="IPR048634">
    <property type="entry name" value="SecD_SecF_C"/>
</dbReference>
<comment type="similarity">
    <text evidence="10">Belongs to the SecD/SecF family. SecD subfamily.</text>
</comment>
<feature type="transmembrane region" description="Helical" evidence="10">
    <location>
        <begin position="298"/>
        <end position="316"/>
    </location>
</feature>
<dbReference type="GO" id="GO:0015450">
    <property type="term" value="F:protein-transporting ATPase activity"/>
    <property type="evidence" value="ECO:0007669"/>
    <property type="project" value="InterPro"/>
</dbReference>
<dbReference type="Gene3D" id="3.30.70.3400">
    <property type="match status" value="1"/>
</dbReference>
<evidence type="ECO:0000259" key="13">
    <source>
        <dbReference type="Pfam" id="PF21760"/>
    </source>
</evidence>
<dbReference type="Proteomes" id="UP000231267">
    <property type="component" value="Unassembled WGS sequence"/>
</dbReference>
<keyword evidence="2 10" id="KW-0813">Transport</keyword>
<feature type="domain" description="Protein export membrane protein SecD/SecF C-terminal" evidence="12">
    <location>
        <begin position="541"/>
        <end position="717"/>
    </location>
</feature>
<comment type="caution">
    <text evidence="10">Lacks conserved residue(s) required for the propagation of feature annotation.</text>
</comment>
<dbReference type="Pfam" id="PF22599">
    <property type="entry name" value="SecDF_P1_head"/>
    <property type="match status" value="1"/>
</dbReference>
<dbReference type="InterPro" id="IPR048631">
    <property type="entry name" value="SecD_1st"/>
</dbReference>
<dbReference type="InterPro" id="IPR055344">
    <property type="entry name" value="SecD_SecF_C_bact"/>
</dbReference>
<feature type="domain" description="SecDF P1 head subdomain" evidence="14">
    <location>
        <begin position="143"/>
        <end position="248"/>
    </location>
</feature>
<evidence type="ECO:0000256" key="3">
    <source>
        <dbReference type="ARBA" id="ARBA00022475"/>
    </source>
</evidence>
<dbReference type="Pfam" id="PF07549">
    <property type="entry name" value="Sec_GG"/>
    <property type="match status" value="1"/>
</dbReference>
<comment type="similarity">
    <text evidence="11">Belongs to the SecD/SecF family. SecF subfamily.</text>
</comment>
<dbReference type="GO" id="GO:0005886">
    <property type="term" value="C:plasma membrane"/>
    <property type="evidence" value="ECO:0007669"/>
    <property type="project" value="UniProtKB-SubCell"/>
</dbReference>
<dbReference type="HAMAP" id="MF_01464_B">
    <property type="entry name" value="SecF_B"/>
    <property type="match status" value="1"/>
</dbReference>
<feature type="transmembrane region" description="Helical" evidence="10">
    <location>
        <begin position="666"/>
        <end position="684"/>
    </location>
</feature>
<dbReference type="GO" id="GO:0006605">
    <property type="term" value="P:protein targeting"/>
    <property type="evidence" value="ECO:0007669"/>
    <property type="project" value="UniProtKB-UniRule"/>
</dbReference>
<feature type="transmembrane region" description="Helical" evidence="10">
    <location>
        <begin position="7"/>
        <end position="24"/>
    </location>
</feature>
<evidence type="ECO:0000256" key="1">
    <source>
        <dbReference type="ARBA" id="ARBA00004651"/>
    </source>
</evidence>
<comment type="caution">
    <text evidence="15">The sequence shown here is derived from an EMBL/GenBank/DDBJ whole genome shotgun (WGS) entry which is preliminary data.</text>
</comment>
<dbReference type="InterPro" id="IPR022813">
    <property type="entry name" value="SecD/SecF_arch_bac"/>
</dbReference>
<feature type="domain" description="Protein translocase subunit SecDF P1" evidence="13">
    <location>
        <begin position="61"/>
        <end position="118"/>
    </location>
</feature>
<protein>
    <recommendedName>
        <fullName evidence="10 11">Multifunctional fusion protein</fullName>
    </recommendedName>
    <domain>
        <recommendedName>
            <fullName evidence="10">Protein translocase subunit SecD</fullName>
        </recommendedName>
    </domain>
    <domain>
        <recommendedName>
            <fullName evidence="11">Protein-export membrane protein SecF</fullName>
        </recommendedName>
    </domain>
</protein>
<comment type="subunit">
    <text evidence="11">Forms a complex with SecD. Part of the essential Sec protein translocation apparatus which comprises SecA, SecYEG and auxiliary proteins SecDF. Other proteins may also be involved.</text>
</comment>
<evidence type="ECO:0000313" key="15">
    <source>
        <dbReference type="EMBL" id="PIW66639.1"/>
    </source>
</evidence>
<dbReference type="GO" id="GO:0065002">
    <property type="term" value="P:intracellular protein transmembrane transport"/>
    <property type="evidence" value="ECO:0007669"/>
    <property type="project" value="UniProtKB-UniRule"/>
</dbReference>
<feature type="transmembrane region" description="Helical" evidence="10">
    <location>
        <begin position="614"/>
        <end position="636"/>
    </location>
</feature>
<evidence type="ECO:0000256" key="5">
    <source>
        <dbReference type="ARBA" id="ARBA00022692"/>
    </source>
</evidence>
<dbReference type="Pfam" id="PF02355">
    <property type="entry name" value="SecD_SecF_C"/>
    <property type="match status" value="2"/>
</dbReference>
<dbReference type="NCBIfam" id="TIGR00966">
    <property type="entry name" value="transloc_SecF"/>
    <property type="match status" value="1"/>
</dbReference>
<keyword evidence="4" id="KW-0997">Cell inner membrane</keyword>
<keyword evidence="7 10" id="KW-1133">Transmembrane helix</keyword>
<feature type="transmembrane region" description="Helical" evidence="10">
    <location>
        <begin position="322"/>
        <end position="340"/>
    </location>
</feature>
<evidence type="ECO:0000256" key="7">
    <source>
        <dbReference type="ARBA" id="ARBA00022989"/>
    </source>
</evidence>
<sequence length="727" mass="79677">MYKNLQWKIYLILGLVVVSLWMILPLNEKINLGLDLQGGMHLVLRVDTSKIAPEARAKASERALEVIRNRIDEFGVKEPSIQLQGVDNIVVQLPGVTDRDRALGLLARTAHLEFKMVSDDPEKLKEAISGAAPEGYELLYLDAEPFLVKAAPALTGEAVVDARVDFDQSAFGQPYVGFTLNAQGARDFARCTRENIGQRLAIVLDGKVRSAPVIQTEIPSGQGRITGRFSQQEAYDLAIVLRVGALPAPVVVEEERTVGPLLGQDSIKHGIRATIIGALLVFIFVLAYYLLAGLIANVALILNFIFTLAGLAYFHATLTLPGIAGLILTLGMAVDANVLINERIREELRAGRPLRTAISNGYNKAFTAIFDSNLTTLIAAGLLFWFGTGPIRGFAITLTIGLLSSMFTAIFVTRTIFEFLLSTDRLKKLSMVELIKQPKLDYIKIRYICYALSILIIATGAYAYFSRGQGMYGVDFTGGQLQEYSFQNSINIESIRNSLGSAGLGDAAIQKISGKNEVIIKTANDTVKKVNDQFDKDFPDNKYQLMRIEHVGPVVGKDLKSKALKSLFYSLIGILIYVGFRFRHFNFAAAGVIALLHDVAVTAGFLALTGREMSLTVVAALLTIAGYSINDTIVIYDRIREVIRTMPKVGLKDVINIAVNQTMSRTILTTLCTLLVVLALFFYGGEVINVFSFCLLIGFMSGIYSTVFIASPLILVWEGFNSGKNKK</sequence>
<reference evidence="15 16" key="1">
    <citation type="submission" date="2017-09" db="EMBL/GenBank/DDBJ databases">
        <title>Depth-based differentiation of microbial function through sediment-hosted aquifers and enrichment of novel symbionts in the deep terrestrial subsurface.</title>
        <authorList>
            <person name="Probst A.J."/>
            <person name="Ladd B."/>
            <person name="Jarett J.K."/>
            <person name="Geller-Mcgrath D.E."/>
            <person name="Sieber C.M."/>
            <person name="Emerson J.B."/>
            <person name="Anantharaman K."/>
            <person name="Thomas B.C."/>
            <person name="Malmstrom R."/>
            <person name="Stieglmeier M."/>
            <person name="Klingl A."/>
            <person name="Woyke T."/>
            <person name="Ryan C.M."/>
            <person name="Banfield J.F."/>
        </authorList>
    </citation>
    <scope>NUCLEOTIDE SEQUENCE [LARGE SCALE GENOMIC DNA]</scope>
    <source>
        <strain evidence="15">CG12_big_fil_rev_8_21_14_0_65_43_15</strain>
    </source>
</reference>
<evidence type="ECO:0000256" key="11">
    <source>
        <dbReference type="HAMAP-Rule" id="MF_01464"/>
    </source>
</evidence>
<keyword evidence="3 10" id="KW-1003">Cell membrane</keyword>
<keyword evidence="6 10" id="KW-0653">Protein transport</keyword>
<dbReference type="Gene3D" id="1.20.1640.10">
    <property type="entry name" value="Multidrug efflux transporter AcrB transmembrane domain"/>
    <property type="match status" value="2"/>
</dbReference>
<name>A0A2J0LHG0_9BACT</name>
<comment type="subunit">
    <text evidence="10">Forms a complex with SecF. Part of the essential Sec protein translocation apparatus which comprises SecA, SecYEG and auxiliary proteins SecDF. Other proteins may also be involved.</text>
</comment>
<dbReference type="InterPro" id="IPR005665">
    <property type="entry name" value="SecF_bac"/>
</dbReference>
<dbReference type="Pfam" id="PF21760">
    <property type="entry name" value="SecD_1st"/>
    <property type="match status" value="1"/>
</dbReference>
<keyword evidence="9 10" id="KW-0472">Membrane</keyword>
<accession>A0A2J0LHG0</accession>
<dbReference type="Gene3D" id="3.30.1360.200">
    <property type="match status" value="1"/>
</dbReference>
<dbReference type="FunFam" id="3.30.1360.200:FF:000002">
    <property type="entry name" value="Preprotein translocase subunit SecD"/>
    <property type="match status" value="1"/>
</dbReference>
<evidence type="ECO:0000259" key="12">
    <source>
        <dbReference type="Pfam" id="PF02355"/>
    </source>
</evidence>
<evidence type="ECO:0000256" key="4">
    <source>
        <dbReference type="ARBA" id="ARBA00022519"/>
    </source>
</evidence>
<feature type="transmembrane region" description="Helical" evidence="10">
    <location>
        <begin position="587"/>
        <end position="608"/>
    </location>
</feature>
<dbReference type="PANTHER" id="PTHR30081">
    <property type="entry name" value="PROTEIN-EXPORT MEMBRANE PROTEIN SEC"/>
    <property type="match status" value="1"/>
</dbReference>
<comment type="subcellular location">
    <subcellularLocation>
        <location evidence="1 10">Cell membrane</location>
        <topology evidence="1 10">Multi-pass membrane protein</topology>
    </subcellularLocation>
</comment>
<dbReference type="InterPro" id="IPR005791">
    <property type="entry name" value="SecD"/>
</dbReference>
<dbReference type="InterPro" id="IPR054384">
    <property type="entry name" value="SecDF_P1_head"/>
</dbReference>
<feature type="transmembrane region" description="Helical" evidence="10">
    <location>
        <begin position="447"/>
        <end position="465"/>
    </location>
</feature>
<feature type="domain" description="Protein export membrane protein SecD/SecF C-terminal" evidence="12">
    <location>
        <begin position="253"/>
        <end position="420"/>
    </location>
</feature>
<feature type="transmembrane region" description="Helical" evidence="10">
    <location>
        <begin position="690"/>
        <end position="717"/>
    </location>
</feature>
<feature type="transmembrane region" description="Helical" evidence="10">
    <location>
        <begin position="563"/>
        <end position="580"/>
    </location>
</feature>
<comment type="function">
    <text evidence="10">Part of the Sec protein translocase complex. Interacts with the SecYEG preprotein conducting channel. SecDF uses the proton motive force (PMF) to complete protein translocation after the ATP-dependent function of SecA.</text>
</comment>